<dbReference type="SUPFAM" id="SSF53098">
    <property type="entry name" value="Ribonuclease H-like"/>
    <property type="match status" value="1"/>
</dbReference>
<accession>A0A5B6VM00</accession>
<protein>
    <submittedName>
        <fullName evidence="1">Integrase</fullName>
    </submittedName>
</protein>
<dbReference type="Proteomes" id="UP000325315">
    <property type="component" value="Unassembled WGS sequence"/>
</dbReference>
<gene>
    <name evidence="1" type="ORF">EPI10_015872</name>
</gene>
<dbReference type="GO" id="GO:0003676">
    <property type="term" value="F:nucleic acid binding"/>
    <property type="evidence" value="ECO:0007669"/>
    <property type="project" value="InterPro"/>
</dbReference>
<dbReference type="InterPro" id="IPR036397">
    <property type="entry name" value="RNaseH_sf"/>
</dbReference>
<keyword evidence="2" id="KW-1185">Reference proteome</keyword>
<proteinExistence type="predicted"/>
<name>A0A5B6VM00_9ROSI</name>
<evidence type="ECO:0000313" key="1">
    <source>
        <dbReference type="EMBL" id="KAA3470141.1"/>
    </source>
</evidence>
<organism evidence="1 2">
    <name type="scientific">Gossypium australe</name>
    <dbReference type="NCBI Taxonomy" id="47621"/>
    <lineage>
        <taxon>Eukaryota</taxon>
        <taxon>Viridiplantae</taxon>
        <taxon>Streptophyta</taxon>
        <taxon>Embryophyta</taxon>
        <taxon>Tracheophyta</taxon>
        <taxon>Spermatophyta</taxon>
        <taxon>Magnoliopsida</taxon>
        <taxon>eudicotyledons</taxon>
        <taxon>Gunneridae</taxon>
        <taxon>Pentapetalae</taxon>
        <taxon>rosids</taxon>
        <taxon>malvids</taxon>
        <taxon>Malvales</taxon>
        <taxon>Malvaceae</taxon>
        <taxon>Malvoideae</taxon>
        <taxon>Gossypium</taxon>
    </lineage>
</organism>
<dbReference type="Gene3D" id="3.30.420.10">
    <property type="entry name" value="Ribonuclease H-like superfamily/Ribonuclease H"/>
    <property type="match status" value="1"/>
</dbReference>
<dbReference type="EMBL" id="SMMG02000006">
    <property type="protein sequence ID" value="KAA3470141.1"/>
    <property type="molecule type" value="Genomic_DNA"/>
</dbReference>
<comment type="caution">
    <text evidence="1">The sequence shown here is derived from an EMBL/GenBank/DDBJ whole genome shotgun (WGS) entry which is preliminary data.</text>
</comment>
<dbReference type="InterPro" id="IPR012337">
    <property type="entry name" value="RNaseH-like_sf"/>
</dbReference>
<evidence type="ECO:0000313" key="2">
    <source>
        <dbReference type="Proteomes" id="UP000325315"/>
    </source>
</evidence>
<dbReference type="AlphaFoldDB" id="A0A5B6VM00"/>
<sequence>MFDLPVGESRTSGSIRFVTTCNDSRVEMGVEHYIDEIAHFIPDRSDYSLEKLAKLYVVEIVILHSVPLSIISYHDPIFTSRFCGKLHEAFGSKFNLSIAFHMQIDGQFERLSNEHKNGIVRGFIWSEIQKPIVLV</sequence>
<reference evidence="2" key="1">
    <citation type="journal article" date="2019" name="Plant Biotechnol. J.">
        <title>Genome sequencing of the Australian wild diploid species Gossypium australe highlights disease resistance and delayed gland morphogenesis.</title>
        <authorList>
            <person name="Cai Y."/>
            <person name="Cai X."/>
            <person name="Wang Q."/>
            <person name="Wang P."/>
            <person name="Zhang Y."/>
            <person name="Cai C."/>
            <person name="Xu Y."/>
            <person name="Wang K."/>
            <person name="Zhou Z."/>
            <person name="Wang C."/>
            <person name="Geng S."/>
            <person name="Li B."/>
            <person name="Dong Q."/>
            <person name="Hou Y."/>
            <person name="Wang H."/>
            <person name="Ai P."/>
            <person name="Liu Z."/>
            <person name="Yi F."/>
            <person name="Sun M."/>
            <person name="An G."/>
            <person name="Cheng J."/>
            <person name="Zhang Y."/>
            <person name="Shi Q."/>
            <person name="Xie Y."/>
            <person name="Shi X."/>
            <person name="Chang Y."/>
            <person name="Huang F."/>
            <person name="Chen Y."/>
            <person name="Hong S."/>
            <person name="Mi L."/>
            <person name="Sun Q."/>
            <person name="Zhang L."/>
            <person name="Zhou B."/>
            <person name="Peng R."/>
            <person name="Zhang X."/>
            <person name="Liu F."/>
        </authorList>
    </citation>
    <scope>NUCLEOTIDE SEQUENCE [LARGE SCALE GENOMIC DNA]</scope>
    <source>
        <strain evidence="2">cv. PA1801</strain>
    </source>
</reference>